<dbReference type="EMBL" id="MRZV01001651">
    <property type="protein sequence ID" value="PIK36577.1"/>
    <property type="molecule type" value="Genomic_DNA"/>
</dbReference>
<dbReference type="Proteomes" id="UP000230750">
    <property type="component" value="Unassembled WGS sequence"/>
</dbReference>
<dbReference type="AlphaFoldDB" id="A0A2G8JLF1"/>
<feature type="compositionally biased region" description="Basic residues" evidence="1">
    <location>
        <begin position="87"/>
        <end position="102"/>
    </location>
</feature>
<proteinExistence type="predicted"/>
<name>A0A2G8JLF1_STIJA</name>
<evidence type="ECO:0000256" key="1">
    <source>
        <dbReference type="SAM" id="MobiDB-lite"/>
    </source>
</evidence>
<sequence length="167" mass="19411">MNQYGDGIIEQSMTRGHINRLFAEMPSDRGQQPGTVRAYISAYLKFLKWLLLDTKITPVQFPEASNCLSGREKRRKRKAERGEIRGRGTRAAHRQPRYRPNRQRASAVANMMVENQMKARRQRNSEGEDMWAMLVSDHKTVTTYGASTLALNRELFTDLTYYIQEIR</sequence>
<organism evidence="2 3">
    <name type="scientific">Stichopus japonicus</name>
    <name type="common">Sea cucumber</name>
    <dbReference type="NCBI Taxonomy" id="307972"/>
    <lineage>
        <taxon>Eukaryota</taxon>
        <taxon>Metazoa</taxon>
        <taxon>Echinodermata</taxon>
        <taxon>Eleutherozoa</taxon>
        <taxon>Echinozoa</taxon>
        <taxon>Holothuroidea</taxon>
        <taxon>Aspidochirotacea</taxon>
        <taxon>Aspidochirotida</taxon>
        <taxon>Stichopodidae</taxon>
        <taxon>Apostichopus</taxon>
    </lineage>
</organism>
<gene>
    <name evidence="2" type="ORF">BSL78_26588</name>
</gene>
<reference evidence="2 3" key="1">
    <citation type="journal article" date="2017" name="PLoS Biol.">
        <title>The sea cucumber genome provides insights into morphological evolution and visceral regeneration.</title>
        <authorList>
            <person name="Zhang X."/>
            <person name="Sun L."/>
            <person name="Yuan J."/>
            <person name="Sun Y."/>
            <person name="Gao Y."/>
            <person name="Zhang L."/>
            <person name="Li S."/>
            <person name="Dai H."/>
            <person name="Hamel J.F."/>
            <person name="Liu C."/>
            <person name="Yu Y."/>
            <person name="Liu S."/>
            <person name="Lin W."/>
            <person name="Guo K."/>
            <person name="Jin S."/>
            <person name="Xu P."/>
            <person name="Storey K.B."/>
            <person name="Huan P."/>
            <person name="Zhang T."/>
            <person name="Zhou Y."/>
            <person name="Zhang J."/>
            <person name="Lin C."/>
            <person name="Li X."/>
            <person name="Xing L."/>
            <person name="Huo D."/>
            <person name="Sun M."/>
            <person name="Wang L."/>
            <person name="Mercier A."/>
            <person name="Li F."/>
            <person name="Yang H."/>
            <person name="Xiang J."/>
        </authorList>
    </citation>
    <scope>NUCLEOTIDE SEQUENCE [LARGE SCALE GENOMIC DNA]</scope>
    <source>
        <strain evidence="2">Shaxun</strain>
        <tissue evidence="2">Muscle</tissue>
    </source>
</reference>
<keyword evidence="3" id="KW-1185">Reference proteome</keyword>
<accession>A0A2G8JLF1</accession>
<evidence type="ECO:0008006" key="4">
    <source>
        <dbReference type="Google" id="ProtNLM"/>
    </source>
</evidence>
<protein>
    <recommendedName>
        <fullName evidence="4">Core-binding (CB) domain-containing protein</fullName>
    </recommendedName>
</protein>
<evidence type="ECO:0000313" key="3">
    <source>
        <dbReference type="Proteomes" id="UP000230750"/>
    </source>
</evidence>
<feature type="region of interest" description="Disordered" evidence="1">
    <location>
        <begin position="67"/>
        <end position="104"/>
    </location>
</feature>
<comment type="caution">
    <text evidence="2">The sequence shown here is derived from an EMBL/GenBank/DDBJ whole genome shotgun (WGS) entry which is preliminary data.</text>
</comment>
<evidence type="ECO:0000313" key="2">
    <source>
        <dbReference type="EMBL" id="PIK36577.1"/>
    </source>
</evidence>